<dbReference type="GO" id="GO:0004674">
    <property type="term" value="F:protein serine/threonine kinase activity"/>
    <property type="evidence" value="ECO:0007669"/>
    <property type="project" value="TreeGrafter"/>
</dbReference>
<dbReference type="EMBL" id="CAJOBI010345814">
    <property type="protein sequence ID" value="CAF5217705.1"/>
    <property type="molecule type" value="Genomic_DNA"/>
</dbReference>
<proteinExistence type="predicted"/>
<sequence>MAAALKMDKVDRPQLAQHDSSILDLVFVMDCTGSMGSYIASATSNIRDIVQEIVISEKSDIHLALVEYRDHPPQ</sequence>
<dbReference type="Proteomes" id="UP000676336">
    <property type="component" value="Unassembled WGS sequence"/>
</dbReference>
<dbReference type="GO" id="GO:0005737">
    <property type="term" value="C:cytoplasm"/>
    <property type="evidence" value="ECO:0007669"/>
    <property type="project" value="TreeGrafter"/>
</dbReference>
<feature type="domain" description="VWFA" evidence="1">
    <location>
        <begin position="24"/>
        <end position="74"/>
    </location>
</feature>
<dbReference type="PROSITE" id="PS50234">
    <property type="entry name" value="VWFA"/>
    <property type="match status" value="1"/>
</dbReference>
<dbReference type="AlphaFoldDB" id="A0A8S3JHY5"/>
<reference evidence="2" key="1">
    <citation type="submission" date="2021-02" db="EMBL/GenBank/DDBJ databases">
        <authorList>
            <person name="Nowell W R."/>
        </authorList>
    </citation>
    <scope>NUCLEOTIDE SEQUENCE</scope>
</reference>
<evidence type="ECO:0000313" key="2">
    <source>
        <dbReference type="EMBL" id="CAF5217705.1"/>
    </source>
</evidence>
<dbReference type="PANTHER" id="PTHR47763:SF1">
    <property type="entry name" value="DUF659 DOMAIN-CONTAINING PROTEIN"/>
    <property type="match status" value="1"/>
</dbReference>
<dbReference type="InterPro" id="IPR036465">
    <property type="entry name" value="vWFA_dom_sf"/>
</dbReference>
<dbReference type="SUPFAM" id="SSF53300">
    <property type="entry name" value="vWA-like"/>
    <property type="match status" value="1"/>
</dbReference>
<dbReference type="InterPro" id="IPR052969">
    <property type="entry name" value="Thr-specific_kinase-like"/>
</dbReference>
<comment type="caution">
    <text evidence="2">The sequence shown here is derived from an EMBL/GenBank/DDBJ whole genome shotgun (WGS) entry which is preliminary data.</text>
</comment>
<feature type="non-terminal residue" evidence="2">
    <location>
        <position position="1"/>
    </location>
</feature>
<dbReference type="InterPro" id="IPR002035">
    <property type="entry name" value="VWF_A"/>
</dbReference>
<gene>
    <name evidence="2" type="ORF">SMN809_LOCUS80611</name>
</gene>
<accession>A0A8S3JHY5</accession>
<evidence type="ECO:0000313" key="3">
    <source>
        <dbReference type="Proteomes" id="UP000676336"/>
    </source>
</evidence>
<protein>
    <recommendedName>
        <fullName evidence="1">VWFA domain-containing protein</fullName>
    </recommendedName>
</protein>
<name>A0A8S3JHY5_9BILA</name>
<dbReference type="PANTHER" id="PTHR47763">
    <property type="entry name" value="ALPHA-PROTEIN KINASE VWKA"/>
    <property type="match status" value="1"/>
</dbReference>
<dbReference type="Gene3D" id="3.40.50.410">
    <property type="entry name" value="von Willebrand factor, type A domain"/>
    <property type="match status" value="1"/>
</dbReference>
<organism evidence="2 3">
    <name type="scientific">Rotaria magnacalcarata</name>
    <dbReference type="NCBI Taxonomy" id="392030"/>
    <lineage>
        <taxon>Eukaryota</taxon>
        <taxon>Metazoa</taxon>
        <taxon>Spiralia</taxon>
        <taxon>Gnathifera</taxon>
        <taxon>Rotifera</taxon>
        <taxon>Eurotatoria</taxon>
        <taxon>Bdelloidea</taxon>
        <taxon>Philodinida</taxon>
        <taxon>Philodinidae</taxon>
        <taxon>Rotaria</taxon>
    </lineage>
</organism>
<evidence type="ECO:0000259" key="1">
    <source>
        <dbReference type="PROSITE" id="PS50234"/>
    </source>
</evidence>